<evidence type="ECO:0000313" key="2">
    <source>
        <dbReference type="Proteomes" id="UP000004508"/>
    </source>
</evidence>
<dbReference type="AlphaFoldDB" id="D6TSD8"/>
<comment type="caution">
    <text evidence="1">The sequence shown here is derived from an EMBL/GenBank/DDBJ whole genome shotgun (WGS) entry which is preliminary data.</text>
</comment>
<keyword evidence="2" id="KW-1185">Reference proteome</keyword>
<reference evidence="1 2" key="1">
    <citation type="journal article" date="2011" name="Stand. Genomic Sci.">
        <title>Non-contiguous finished genome sequence and contextual data of the filamentous soil bacterium Ktedonobacter racemifer type strain (SOSP1-21).</title>
        <authorList>
            <person name="Chang Y.J."/>
            <person name="Land M."/>
            <person name="Hauser L."/>
            <person name="Chertkov O."/>
            <person name="Del Rio T.G."/>
            <person name="Nolan M."/>
            <person name="Copeland A."/>
            <person name="Tice H."/>
            <person name="Cheng J.F."/>
            <person name="Lucas S."/>
            <person name="Han C."/>
            <person name="Goodwin L."/>
            <person name="Pitluck S."/>
            <person name="Ivanova N."/>
            <person name="Ovchinikova G."/>
            <person name="Pati A."/>
            <person name="Chen A."/>
            <person name="Palaniappan K."/>
            <person name="Mavromatis K."/>
            <person name="Liolios K."/>
            <person name="Brettin T."/>
            <person name="Fiebig A."/>
            <person name="Rohde M."/>
            <person name="Abt B."/>
            <person name="Goker M."/>
            <person name="Detter J.C."/>
            <person name="Woyke T."/>
            <person name="Bristow J."/>
            <person name="Eisen J.A."/>
            <person name="Markowitz V."/>
            <person name="Hugenholtz P."/>
            <person name="Kyrpides N.C."/>
            <person name="Klenk H.P."/>
            <person name="Lapidus A."/>
        </authorList>
    </citation>
    <scope>NUCLEOTIDE SEQUENCE [LARGE SCALE GENOMIC DNA]</scope>
    <source>
        <strain evidence="2">DSM 44963</strain>
    </source>
</reference>
<dbReference type="EMBL" id="ADVG01000003">
    <property type="protein sequence ID" value="EFH83339.1"/>
    <property type="molecule type" value="Genomic_DNA"/>
</dbReference>
<proteinExistence type="predicted"/>
<name>D6TSD8_KTERA</name>
<evidence type="ECO:0000313" key="1">
    <source>
        <dbReference type="EMBL" id="EFH83339.1"/>
    </source>
</evidence>
<sequence>MRLNHKDTTKLNMSKHYKNALSPHACIYIIINKLKQLEKGLKWRREEPGREDEMTAEAVCFLSPRVIYLGSMGQGNGHQVILT</sequence>
<accession>D6TSD8</accession>
<dbReference type="Proteomes" id="UP000004508">
    <property type="component" value="Unassembled WGS sequence"/>
</dbReference>
<organism evidence="1 2">
    <name type="scientific">Ktedonobacter racemifer DSM 44963</name>
    <dbReference type="NCBI Taxonomy" id="485913"/>
    <lineage>
        <taxon>Bacteria</taxon>
        <taxon>Bacillati</taxon>
        <taxon>Chloroflexota</taxon>
        <taxon>Ktedonobacteria</taxon>
        <taxon>Ktedonobacterales</taxon>
        <taxon>Ktedonobacteraceae</taxon>
        <taxon>Ktedonobacter</taxon>
    </lineage>
</organism>
<dbReference type="InParanoid" id="D6TSD8"/>
<protein>
    <submittedName>
        <fullName evidence="1">Uncharacterized protein</fullName>
    </submittedName>
</protein>
<gene>
    <name evidence="1" type="ORF">Krac_4288</name>
</gene>